<protein>
    <submittedName>
        <fullName evidence="1">Uncharacterized protein</fullName>
    </submittedName>
</protein>
<sequence>MTKGPRFISAATCDNVRGFAPSMPYRLIKTEAYRASMTAVNRRIPSNSSGVPK</sequence>
<evidence type="ECO:0000313" key="2">
    <source>
        <dbReference type="Proteomes" id="UP000076038"/>
    </source>
</evidence>
<keyword evidence="2" id="KW-1185">Reference proteome</keyword>
<reference evidence="2" key="2">
    <citation type="submission" date="2016-04" db="EMBL/GenBank/DDBJ databases">
        <title>Complete Genome and Plasmid Sequences for Rhodococcus fascians D188 and Draft Sequences for Rhodococcus spp. Isolates PBTS 1 and PBTS 2.</title>
        <authorList>
            <person name="Stamer R."/>
            <person name="Vereecke D."/>
            <person name="Zhang Y."/>
            <person name="Schilkey F."/>
            <person name="Devitt N."/>
            <person name="Randall J."/>
        </authorList>
    </citation>
    <scope>NUCLEOTIDE SEQUENCE [LARGE SCALE GENOMIC DNA]</scope>
    <source>
        <strain evidence="2">PBTS2</strain>
    </source>
</reference>
<accession>A0A143QSZ0</accession>
<name>A0A143QSZ0_RHOFA</name>
<dbReference type="PATRIC" id="fig|1653479.3.peg.4887"/>
<dbReference type="AlphaFoldDB" id="A0A143QSZ0"/>
<evidence type="ECO:0000313" key="1">
    <source>
        <dbReference type="EMBL" id="AMY26091.1"/>
    </source>
</evidence>
<organism evidence="1 2">
    <name type="scientific">Rhodococcoides fascians</name>
    <name type="common">Rhodococcus fascians</name>
    <dbReference type="NCBI Taxonomy" id="1828"/>
    <lineage>
        <taxon>Bacteria</taxon>
        <taxon>Bacillati</taxon>
        <taxon>Actinomycetota</taxon>
        <taxon>Actinomycetes</taxon>
        <taxon>Mycobacteriales</taxon>
        <taxon>Nocardiaceae</taxon>
        <taxon>Rhodococcoides</taxon>
    </lineage>
</organism>
<dbReference type="EMBL" id="CP015220">
    <property type="protein sequence ID" value="AMY26091.1"/>
    <property type="molecule type" value="Genomic_DNA"/>
</dbReference>
<dbReference type="Proteomes" id="UP000076038">
    <property type="component" value="Chromosome"/>
</dbReference>
<gene>
    <name evidence="1" type="ORF">A3Q41_04829</name>
</gene>
<proteinExistence type="predicted"/>
<dbReference type="KEGG" id="rhs:A3Q41_04829"/>
<reference evidence="1 2" key="1">
    <citation type="journal article" date="2016" name="Genome Announc.">
        <title>Complete Genome and Plasmid Sequences for Rhodococcus fascians D188 and Draft Sequences for Rhodococcus Isolates PBTS 1 and PBTS 2.</title>
        <authorList>
            <person name="Stamler R.A."/>
            <person name="Vereecke D."/>
            <person name="Zhang Y."/>
            <person name="Schilkey F."/>
            <person name="Devitt N."/>
            <person name="Randall J.J."/>
        </authorList>
    </citation>
    <scope>NUCLEOTIDE SEQUENCE [LARGE SCALE GENOMIC DNA]</scope>
    <source>
        <strain evidence="1 2">PBTS2</strain>
    </source>
</reference>